<evidence type="ECO:0000313" key="1">
    <source>
        <dbReference type="EMBL" id="KRY29533.1"/>
    </source>
</evidence>
<organism evidence="1 2">
    <name type="scientific">Trichinella spiralis</name>
    <name type="common">Trichina worm</name>
    <dbReference type="NCBI Taxonomy" id="6334"/>
    <lineage>
        <taxon>Eukaryota</taxon>
        <taxon>Metazoa</taxon>
        <taxon>Ecdysozoa</taxon>
        <taxon>Nematoda</taxon>
        <taxon>Enoplea</taxon>
        <taxon>Dorylaimia</taxon>
        <taxon>Trichinellida</taxon>
        <taxon>Trichinellidae</taxon>
        <taxon>Trichinella</taxon>
    </lineage>
</organism>
<accession>A0A0V1AXX1</accession>
<reference evidence="1 2" key="1">
    <citation type="submission" date="2015-01" db="EMBL/GenBank/DDBJ databases">
        <title>Evolution of Trichinella species and genotypes.</title>
        <authorList>
            <person name="Korhonen P.K."/>
            <person name="Edoardo P."/>
            <person name="Giuseppe L.R."/>
            <person name="Gasser R.B."/>
        </authorList>
    </citation>
    <scope>NUCLEOTIDE SEQUENCE [LARGE SCALE GENOMIC DNA]</scope>
    <source>
        <strain evidence="1">ISS3</strain>
    </source>
</reference>
<dbReference type="AlphaFoldDB" id="A0A0V1AXX1"/>
<protein>
    <submittedName>
        <fullName evidence="1">Uncharacterized protein</fullName>
    </submittedName>
</protein>
<evidence type="ECO:0000313" key="2">
    <source>
        <dbReference type="Proteomes" id="UP000054776"/>
    </source>
</evidence>
<keyword evidence="2" id="KW-1185">Reference proteome</keyword>
<proteinExistence type="predicted"/>
<dbReference type="Proteomes" id="UP000054776">
    <property type="component" value="Unassembled WGS sequence"/>
</dbReference>
<dbReference type="InParanoid" id="A0A0V1AXX1"/>
<gene>
    <name evidence="1" type="ORF">T01_9330</name>
</gene>
<name>A0A0V1AXX1_TRISP</name>
<comment type="caution">
    <text evidence="1">The sequence shown here is derived from an EMBL/GenBank/DDBJ whole genome shotgun (WGS) entry which is preliminary data.</text>
</comment>
<dbReference type="EMBL" id="JYDH01000167">
    <property type="protein sequence ID" value="KRY29533.1"/>
    <property type="molecule type" value="Genomic_DNA"/>
</dbReference>
<sequence length="32" mass="3675">MEDVIIDRSDIDVNCIAETEVSSMPREQSYTK</sequence>